<feature type="transmembrane region" description="Helical" evidence="6">
    <location>
        <begin position="132"/>
        <end position="154"/>
    </location>
</feature>
<feature type="domain" description="Sugar phosphate transporter" evidence="7">
    <location>
        <begin position="92"/>
        <end position="355"/>
    </location>
</feature>
<feature type="region of interest" description="Disordered" evidence="5">
    <location>
        <begin position="364"/>
        <end position="387"/>
    </location>
</feature>
<dbReference type="EMBL" id="CENE01000004">
    <property type="protein sequence ID" value="CEQ39878.1"/>
    <property type="molecule type" value="Genomic_DNA"/>
</dbReference>
<keyword evidence="4 6" id="KW-0472">Membrane</keyword>
<feature type="transmembrane region" description="Helical" evidence="6">
    <location>
        <begin position="185"/>
        <end position="203"/>
    </location>
</feature>
<dbReference type="AlphaFoldDB" id="A0A0D6EJG0"/>
<gene>
    <name evidence="8" type="primary">SPOSA6832_01434</name>
</gene>
<feature type="compositionally biased region" description="Polar residues" evidence="5">
    <location>
        <begin position="1"/>
        <end position="14"/>
    </location>
</feature>
<evidence type="ECO:0000256" key="1">
    <source>
        <dbReference type="ARBA" id="ARBA00004141"/>
    </source>
</evidence>
<dbReference type="GO" id="GO:0016020">
    <property type="term" value="C:membrane"/>
    <property type="evidence" value="ECO:0007669"/>
    <property type="project" value="UniProtKB-SubCell"/>
</dbReference>
<name>A0A0D6EJG0_SPOSA</name>
<feature type="transmembrane region" description="Helical" evidence="6">
    <location>
        <begin position="95"/>
        <end position="120"/>
    </location>
</feature>
<keyword evidence="3 6" id="KW-1133">Transmembrane helix</keyword>
<feature type="transmembrane region" description="Helical" evidence="6">
    <location>
        <begin position="249"/>
        <end position="269"/>
    </location>
</feature>
<feature type="transmembrane region" description="Helical" evidence="6">
    <location>
        <begin position="160"/>
        <end position="178"/>
    </location>
</feature>
<feature type="transmembrane region" description="Helical" evidence="6">
    <location>
        <begin position="316"/>
        <end position="333"/>
    </location>
</feature>
<dbReference type="Proteomes" id="UP000243876">
    <property type="component" value="Unassembled WGS sequence"/>
</dbReference>
<keyword evidence="2 6" id="KW-0812">Transmembrane</keyword>
<evidence type="ECO:0000256" key="5">
    <source>
        <dbReference type="SAM" id="MobiDB-lite"/>
    </source>
</evidence>
<dbReference type="InterPro" id="IPR037185">
    <property type="entry name" value="EmrE-like"/>
</dbReference>
<organism evidence="8 9">
    <name type="scientific">Sporidiobolus salmonicolor</name>
    <name type="common">Yeast-like fungus</name>
    <name type="synonym">Sporobolomyces salmonicolor</name>
    <dbReference type="NCBI Taxonomy" id="5005"/>
    <lineage>
        <taxon>Eukaryota</taxon>
        <taxon>Fungi</taxon>
        <taxon>Dikarya</taxon>
        <taxon>Basidiomycota</taxon>
        <taxon>Pucciniomycotina</taxon>
        <taxon>Microbotryomycetes</taxon>
        <taxon>Sporidiobolales</taxon>
        <taxon>Sporidiobolaceae</taxon>
        <taxon>Sporobolomyces</taxon>
    </lineage>
</organism>
<accession>A0A0D6EJG0</accession>
<evidence type="ECO:0000256" key="6">
    <source>
        <dbReference type="SAM" id="Phobius"/>
    </source>
</evidence>
<dbReference type="PANTHER" id="PTHR11132">
    <property type="entry name" value="SOLUTE CARRIER FAMILY 35"/>
    <property type="match status" value="1"/>
</dbReference>
<feature type="transmembrane region" description="Helical" evidence="6">
    <location>
        <begin position="39"/>
        <end position="59"/>
    </location>
</feature>
<feature type="transmembrane region" description="Helical" evidence="6">
    <location>
        <begin position="281"/>
        <end position="304"/>
    </location>
</feature>
<feature type="transmembrane region" description="Helical" evidence="6">
    <location>
        <begin position="339"/>
        <end position="357"/>
    </location>
</feature>
<evidence type="ECO:0000256" key="2">
    <source>
        <dbReference type="ARBA" id="ARBA00022692"/>
    </source>
</evidence>
<feature type="transmembrane region" description="Helical" evidence="6">
    <location>
        <begin position="209"/>
        <end position="229"/>
    </location>
</feature>
<dbReference type="OrthoDB" id="5547497at2759"/>
<evidence type="ECO:0000256" key="3">
    <source>
        <dbReference type="ARBA" id="ARBA00022989"/>
    </source>
</evidence>
<protein>
    <submittedName>
        <fullName evidence="8">SPOSA6832_01434-mRNA-1:cds</fullName>
    </submittedName>
</protein>
<evidence type="ECO:0000259" key="7">
    <source>
        <dbReference type="Pfam" id="PF03151"/>
    </source>
</evidence>
<evidence type="ECO:0000313" key="8">
    <source>
        <dbReference type="EMBL" id="CEQ39878.1"/>
    </source>
</evidence>
<dbReference type="InterPro" id="IPR050186">
    <property type="entry name" value="TPT_transporter"/>
</dbReference>
<evidence type="ECO:0000256" key="4">
    <source>
        <dbReference type="ARBA" id="ARBA00023136"/>
    </source>
</evidence>
<dbReference type="InterPro" id="IPR004853">
    <property type="entry name" value="Sugar_P_trans_dom"/>
</dbReference>
<feature type="region of interest" description="Disordered" evidence="5">
    <location>
        <begin position="1"/>
        <end position="31"/>
    </location>
</feature>
<proteinExistence type="predicted"/>
<reference evidence="9" key="1">
    <citation type="submission" date="2015-02" db="EMBL/GenBank/DDBJ databases">
        <authorList>
            <person name="Gon?alves P."/>
        </authorList>
    </citation>
    <scope>NUCLEOTIDE SEQUENCE [LARGE SCALE GENOMIC DNA]</scope>
</reference>
<sequence>MSRQEYQRVPSSGEETIEMKAPNGAPPPKVEEPPASRGMVIFSVLFYLVAAIVVSRRFLPVRDAGAWQDTAPAPLGTAKAGGKRLRESMIMVNKIPLFFLFCQLGIAVILLHFCALFGYMKLPRMDITTCKGLAPLVSCNVLGLAFNTYCLQYVDASFYQIARGLVLPFTVFFSWYLLRTHSSPATLIAVGIVCIGFMLGVSSENMTSSFLGISLGVASSVTTAVHAIVVKRSLSVVSGTLDLAYYSNLLSALVIAPFVILSGEIWTVLDMLLGDDGGDSFSTFMTGAAVTGVFGFLICIAGFLSIKVTSPISHMISAAVRGVLQTFLGMWLFNDQVTAGRGFGIIFILSGSIYYVYTKSQEQVPPRPVQPAPETGRPPTLTAGQTPGLQYANQFPLAADSEKLRREA</sequence>
<dbReference type="SUPFAM" id="SSF103481">
    <property type="entry name" value="Multidrug resistance efflux transporter EmrE"/>
    <property type="match status" value="1"/>
</dbReference>
<keyword evidence="9" id="KW-1185">Reference proteome</keyword>
<dbReference type="Pfam" id="PF03151">
    <property type="entry name" value="TPT"/>
    <property type="match status" value="1"/>
</dbReference>
<evidence type="ECO:0000313" key="9">
    <source>
        <dbReference type="Proteomes" id="UP000243876"/>
    </source>
</evidence>
<comment type="subcellular location">
    <subcellularLocation>
        <location evidence="1">Membrane</location>
        <topology evidence="1">Multi-pass membrane protein</topology>
    </subcellularLocation>
</comment>